<protein>
    <recommendedName>
        <fullName evidence="5">Glycosyltransferase RgtA/B/C/D-like domain-containing protein</fullName>
    </recommendedName>
</protein>
<keyword evidence="4" id="KW-1185">Reference proteome</keyword>
<keyword evidence="2" id="KW-0812">Transmembrane</keyword>
<feature type="transmembrane region" description="Helical" evidence="2">
    <location>
        <begin position="133"/>
        <end position="151"/>
    </location>
</feature>
<evidence type="ECO:0000313" key="4">
    <source>
        <dbReference type="Proteomes" id="UP001501578"/>
    </source>
</evidence>
<feature type="transmembrane region" description="Helical" evidence="2">
    <location>
        <begin position="365"/>
        <end position="384"/>
    </location>
</feature>
<proteinExistence type="predicted"/>
<feature type="transmembrane region" description="Helical" evidence="2">
    <location>
        <begin position="414"/>
        <end position="431"/>
    </location>
</feature>
<feature type="transmembrane region" description="Helical" evidence="2">
    <location>
        <begin position="191"/>
        <end position="208"/>
    </location>
</feature>
<name>A0ABP4B2D6_9ACTN</name>
<organism evidence="3 4">
    <name type="scientific">Nonomuraea longicatena</name>
    <dbReference type="NCBI Taxonomy" id="83682"/>
    <lineage>
        <taxon>Bacteria</taxon>
        <taxon>Bacillati</taxon>
        <taxon>Actinomycetota</taxon>
        <taxon>Actinomycetes</taxon>
        <taxon>Streptosporangiales</taxon>
        <taxon>Streptosporangiaceae</taxon>
        <taxon>Nonomuraea</taxon>
    </lineage>
</organism>
<sequence>MESSSRAFALLRAHWVLLALLVPAVALRLTAMAGYPPALWFWADSFSYLRDPAPGTFRPAGYSLFLALLRPLHSLALVTAVQHLIGLAVGVSVYALLHRRGLPGWGAALLVSPILLDEFLILAEHMIMADAQFLALVTGAVLALLAGRYGLAGALLAAATLTRTIGLPVLVIGLAYALIQVASGHRARRRLVALGLTALLPIGGYLAWSGLTTGAYTLTGADGMFLWARTMSFADCAVIRPRDTRLCPGLPVGQRPAPAFWVWGPKLKQFPSKERNARAGAFARAAILAQPGDYLAAVAKDLGQVLRWERTEPPRVGGRRNPYHFPLAERPVQDEIAERYERGPAATRLVAPYTGWLRGYQRWGYLPYPMVMAVLAAAATLAAVRRRWEALLPVAVALALIVLPPLLTGWDVRYVIPAIPLACLALGLALSTGPQPQEATGDARHRRRHAQAGDPRPPGSGHRPRAAEAGFLRRLRRAPGQALRAGDRRPGH</sequence>
<comment type="caution">
    <text evidence="3">The sequence shown here is derived from an EMBL/GenBank/DDBJ whole genome shotgun (WGS) entry which is preliminary data.</text>
</comment>
<gene>
    <name evidence="3" type="ORF">GCM10009560_59730</name>
</gene>
<dbReference type="Proteomes" id="UP001501578">
    <property type="component" value="Unassembled WGS sequence"/>
</dbReference>
<feature type="transmembrane region" description="Helical" evidence="2">
    <location>
        <begin position="76"/>
        <end position="96"/>
    </location>
</feature>
<keyword evidence="2" id="KW-0472">Membrane</keyword>
<evidence type="ECO:0008006" key="5">
    <source>
        <dbReference type="Google" id="ProtNLM"/>
    </source>
</evidence>
<accession>A0ABP4B2D6</accession>
<feature type="region of interest" description="Disordered" evidence="1">
    <location>
        <begin position="434"/>
        <end position="492"/>
    </location>
</feature>
<evidence type="ECO:0000313" key="3">
    <source>
        <dbReference type="EMBL" id="GAA0945062.1"/>
    </source>
</evidence>
<evidence type="ECO:0000256" key="2">
    <source>
        <dbReference type="SAM" id="Phobius"/>
    </source>
</evidence>
<feature type="transmembrane region" description="Helical" evidence="2">
    <location>
        <begin position="157"/>
        <end position="179"/>
    </location>
</feature>
<reference evidence="4" key="1">
    <citation type="journal article" date="2019" name="Int. J. Syst. Evol. Microbiol.">
        <title>The Global Catalogue of Microorganisms (GCM) 10K type strain sequencing project: providing services to taxonomists for standard genome sequencing and annotation.</title>
        <authorList>
            <consortium name="The Broad Institute Genomics Platform"/>
            <consortium name="The Broad Institute Genome Sequencing Center for Infectious Disease"/>
            <person name="Wu L."/>
            <person name="Ma J."/>
        </authorList>
    </citation>
    <scope>NUCLEOTIDE SEQUENCE [LARGE SCALE GENOMIC DNA]</scope>
    <source>
        <strain evidence="4">JCM 11136</strain>
    </source>
</reference>
<evidence type="ECO:0000256" key="1">
    <source>
        <dbReference type="SAM" id="MobiDB-lite"/>
    </source>
</evidence>
<keyword evidence="2" id="KW-1133">Transmembrane helix</keyword>
<dbReference type="EMBL" id="BAAAHQ010000037">
    <property type="protein sequence ID" value="GAA0945062.1"/>
    <property type="molecule type" value="Genomic_DNA"/>
</dbReference>
<feature type="transmembrane region" description="Helical" evidence="2">
    <location>
        <begin position="391"/>
        <end position="408"/>
    </location>
</feature>